<dbReference type="Pfam" id="PF12796">
    <property type="entry name" value="Ank_2"/>
    <property type="match status" value="1"/>
</dbReference>
<dbReference type="PROSITE" id="PS50088">
    <property type="entry name" value="ANK_REPEAT"/>
    <property type="match status" value="1"/>
</dbReference>
<proteinExistence type="predicted"/>
<evidence type="ECO:0000313" key="2">
    <source>
        <dbReference type="EMBL" id="ARF09948.1"/>
    </source>
</evidence>
<dbReference type="InterPro" id="IPR036770">
    <property type="entry name" value="Ankyrin_rpt-contain_sf"/>
</dbReference>
<dbReference type="Gene3D" id="1.25.40.20">
    <property type="entry name" value="Ankyrin repeat-containing domain"/>
    <property type="match status" value="1"/>
</dbReference>
<accession>A0A1V0SE82</accession>
<organism evidence="2">
    <name type="scientific">Indivirus ILV1</name>
    <dbReference type="NCBI Taxonomy" id="1977633"/>
    <lineage>
        <taxon>Viruses</taxon>
        <taxon>Varidnaviria</taxon>
        <taxon>Bamfordvirae</taxon>
        <taxon>Nucleocytoviricota</taxon>
        <taxon>Megaviricetes</taxon>
        <taxon>Imitervirales</taxon>
        <taxon>Mimiviridae</taxon>
        <taxon>Klosneuvirinae</taxon>
        <taxon>Indivirus</taxon>
    </lineage>
</organism>
<dbReference type="SUPFAM" id="SSF48403">
    <property type="entry name" value="Ankyrin repeat"/>
    <property type="match status" value="1"/>
</dbReference>
<dbReference type="InterPro" id="IPR002110">
    <property type="entry name" value="Ankyrin_rpt"/>
</dbReference>
<name>A0A1V0SE82_9VIRU</name>
<protein>
    <submittedName>
        <fullName evidence="2">Ankyrin repeat protein</fullName>
    </submittedName>
</protein>
<dbReference type="SMART" id="SM00248">
    <property type="entry name" value="ANK"/>
    <property type="match status" value="2"/>
</dbReference>
<gene>
    <name evidence="2" type="ORF">Indivirus_6_14</name>
</gene>
<reference evidence="2" key="1">
    <citation type="journal article" date="2017" name="Science">
        <title>Giant viruses with an expanded complement of translation system components.</title>
        <authorList>
            <person name="Schulz F."/>
            <person name="Yutin N."/>
            <person name="Ivanova N.N."/>
            <person name="Ortega D.R."/>
            <person name="Lee T.K."/>
            <person name="Vierheilig J."/>
            <person name="Daims H."/>
            <person name="Horn M."/>
            <person name="Wagner M."/>
            <person name="Jensen G.J."/>
            <person name="Kyrpides N.C."/>
            <person name="Koonin E.V."/>
            <person name="Woyke T."/>
        </authorList>
    </citation>
    <scope>NUCLEOTIDE SEQUENCE</scope>
    <source>
        <strain evidence="2">ILV1</strain>
    </source>
</reference>
<feature type="region of interest" description="Disordered" evidence="1">
    <location>
        <begin position="109"/>
        <end position="138"/>
    </location>
</feature>
<feature type="compositionally biased region" description="Basic and acidic residues" evidence="1">
    <location>
        <begin position="110"/>
        <end position="138"/>
    </location>
</feature>
<evidence type="ECO:0000256" key="1">
    <source>
        <dbReference type="SAM" id="MobiDB-lite"/>
    </source>
</evidence>
<sequence>MFSRFFSNITEQIRKDIIRNAHSNNTDEIKNIIDTNCIDINDPNLTDDSKNTLLHLAVATNNANLAKYVIDKGINKQKKNIFNESALRMALKNQDENLIRLIIGSDSNDNDLKKEKESHKRTRDEFEKEKSNHQTTRTERDIAIYENDILTTENKKIKEDNLELQKTIRILRQSFKK</sequence>
<dbReference type="EMBL" id="KY684090">
    <property type="protein sequence ID" value="ARF09948.1"/>
    <property type="molecule type" value="Genomic_DNA"/>
</dbReference>